<accession>A0A1M4VTF0</accession>
<gene>
    <name evidence="1" type="ORF">SAMN05444274_102200</name>
</gene>
<name>A0A1M4VTF0_9BACT</name>
<keyword evidence="2" id="KW-1185">Reference proteome</keyword>
<dbReference type="AlphaFoldDB" id="A0A1M4VTF0"/>
<evidence type="ECO:0000313" key="1">
    <source>
        <dbReference type="EMBL" id="SHE72083.1"/>
    </source>
</evidence>
<dbReference type="Proteomes" id="UP000184164">
    <property type="component" value="Unassembled WGS sequence"/>
</dbReference>
<reference evidence="1 2" key="1">
    <citation type="submission" date="2016-11" db="EMBL/GenBank/DDBJ databases">
        <authorList>
            <person name="Jaros S."/>
            <person name="Januszkiewicz K."/>
            <person name="Wedrychowicz H."/>
        </authorList>
    </citation>
    <scope>NUCLEOTIDE SEQUENCE [LARGE SCALE GENOMIC DNA]</scope>
    <source>
        <strain evidence="1 2">DSM 26910</strain>
    </source>
</reference>
<proteinExistence type="predicted"/>
<protein>
    <submittedName>
        <fullName evidence="1">Uncharacterized protein</fullName>
    </submittedName>
</protein>
<sequence>MKETLQIGREFEMAPGFEIWGWKYFHLKKIAGLT</sequence>
<organism evidence="1 2">
    <name type="scientific">Mariniphaga anaerophila</name>
    <dbReference type="NCBI Taxonomy" id="1484053"/>
    <lineage>
        <taxon>Bacteria</taxon>
        <taxon>Pseudomonadati</taxon>
        <taxon>Bacteroidota</taxon>
        <taxon>Bacteroidia</taxon>
        <taxon>Marinilabiliales</taxon>
        <taxon>Prolixibacteraceae</taxon>
        <taxon>Mariniphaga</taxon>
    </lineage>
</organism>
<dbReference type="EMBL" id="FQUM01000002">
    <property type="protein sequence ID" value="SHE72083.1"/>
    <property type="molecule type" value="Genomic_DNA"/>
</dbReference>
<dbReference type="STRING" id="1484053.SAMN05444274_102200"/>
<evidence type="ECO:0000313" key="2">
    <source>
        <dbReference type="Proteomes" id="UP000184164"/>
    </source>
</evidence>